<dbReference type="GO" id="GO:0004631">
    <property type="term" value="F:phosphomevalonate kinase activity"/>
    <property type="evidence" value="ECO:0007669"/>
    <property type="project" value="TreeGrafter"/>
</dbReference>
<dbReference type="EMBL" id="JAGRRH010000045">
    <property type="protein sequence ID" value="KAG7338920.1"/>
    <property type="molecule type" value="Genomic_DNA"/>
</dbReference>
<evidence type="ECO:0000256" key="2">
    <source>
        <dbReference type="ARBA" id="ARBA00006495"/>
    </source>
</evidence>
<dbReference type="GO" id="GO:0019287">
    <property type="term" value="P:isopentenyl diphosphate biosynthetic process, mevalonate pathway"/>
    <property type="evidence" value="ECO:0007669"/>
    <property type="project" value="TreeGrafter"/>
</dbReference>
<dbReference type="EMBL" id="JAGRRH010000013">
    <property type="protein sequence ID" value="KAG7359492.1"/>
    <property type="molecule type" value="Genomic_DNA"/>
</dbReference>
<dbReference type="GO" id="GO:0010142">
    <property type="term" value="P:farnesyl diphosphate biosynthetic process, mevalonate pathway"/>
    <property type="evidence" value="ECO:0007669"/>
    <property type="project" value="TreeGrafter"/>
</dbReference>
<comment type="similarity">
    <text evidence="2">Belongs to the GHMP kinase family. Mevalonate kinase subfamily.</text>
</comment>
<keyword evidence="7" id="KW-0067">ATP-binding</keyword>
<keyword evidence="6 11" id="KW-0418">Kinase</keyword>
<dbReference type="InterPro" id="IPR006204">
    <property type="entry name" value="GHMP_kinase_N_dom"/>
</dbReference>
<proteinExistence type="inferred from homology"/>
<evidence type="ECO:0000256" key="1">
    <source>
        <dbReference type="ARBA" id="ARBA00005092"/>
    </source>
</evidence>
<protein>
    <submittedName>
        <fullName evidence="11">GHMP-like kinase</fullName>
    </submittedName>
</protein>
<dbReference type="AlphaFoldDB" id="A0A9K3LCC2"/>
<evidence type="ECO:0000256" key="7">
    <source>
        <dbReference type="ARBA" id="ARBA00022840"/>
    </source>
</evidence>
<evidence type="ECO:0000259" key="9">
    <source>
        <dbReference type="Pfam" id="PF00288"/>
    </source>
</evidence>
<organism evidence="11 12">
    <name type="scientific">Nitzschia inconspicua</name>
    <dbReference type="NCBI Taxonomy" id="303405"/>
    <lineage>
        <taxon>Eukaryota</taxon>
        <taxon>Sar</taxon>
        <taxon>Stramenopiles</taxon>
        <taxon>Ochrophyta</taxon>
        <taxon>Bacillariophyta</taxon>
        <taxon>Bacillariophyceae</taxon>
        <taxon>Bacillariophycidae</taxon>
        <taxon>Bacillariales</taxon>
        <taxon>Bacillariaceae</taxon>
        <taxon>Nitzschia</taxon>
    </lineage>
</organism>
<comment type="caution">
    <text evidence="11">The sequence shown here is derived from an EMBL/GenBank/DDBJ whole genome shotgun (WGS) entry which is preliminary data.</text>
</comment>
<dbReference type="OrthoDB" id="10262935at2759"/>
<evidence type="ECO:0000313" key="12">
    <source>
        <dbReference type="Proteomes" id="UP000693970"/>
    </source>
</evidence>
<evidence type="ECO:0000256" key="4">
    <source>
        <dbReference type="ARBA" id="ARBA00022679"/>
    </source>
</evidence>
<keyword evidence="12" id="KW-1185">Reference proteome</keyword>
<dbReference type="PIRSF" id="PIRSF017288">
    <property type="entry name" value="PMK_GHMP_euk"/>
    <property type="match status" value="1"/>
</dbReference>
<evidence type="ECO:0000256" key="6">
    <source>
        <dbReference type="ARBA" id="ARBA00022777"/>
    </source>
</evidence>
<dbReference type="Pfam" id="PF00288">
    <property type="entry name" value="GHMP_kinases_N"/>
    <property type="match status" value="1"/>
</dbReference>
<dbReference type="Proteomes" id="UP000693970">
    <property type="component" value="Unassembled WGS sequence"/>
</dbReference>
<feature type="domain" description="GHMP kinase N-terminal" evidence="9">
    <location>
        <begin position="165"/>
        <end position="232"/>
    </location>
</feature>
<evidence type="ECO:0000313" key="10">
    <source>
        <dbReference type="EMBL" id="KAG7338920.1"/>
    </source>
</evidence>
<dbReference type="GO" id="GO:0005524">
    <property type="term" value="F:ATP binding"/>
    <property type="evidence" value="ECO:0007669"/>
    <property type="project" value="UniProtKB-KW"/>
</dbReference>
<dbReference type="InterPro" id="IPR035102">
    <property type="entry name" value="Phosphomevalonate_kinase"/>
</dbReference>
<evidence type="ECO:0000313" key="11">
    <source>
        <dbReference type="EMBL" id="KAG7359492.1"/>
    </source>
</evidence>
<name>A0A9K3LCC2_9STRA</name>
<evidence type="ECO:0000256" key="3">
    <source>
        <dbReference type="ARBA" id="ARBA00022516"/>
    </source>
</evidence>
<gene>
    <name evidence="10" type="ORF">IV203_002649</name>
    <name evidence="11" type="ORF">IV203_034590</name>
</gene>
<keyword evidence="3" id="KW-0444">Lipid biosynthesis</keyword>
<dbReference type="InterPro" id="IPR016005">
    <property type="entry name" value="Erg8"/>
</dbReference>
<dbReference type="GO" id="GO:0005777">
    <property type="term" value="C:peroxisome"/>
    <property type="evidence" value="ECO:0007669"/>
    <property type="project" value="TreeGrafter"/>
</dbReference>
<reference evidence="11" key="1">
    <citation type="journal article" date="2021" name="Sci. Rep.">
        <title>Diploid genomic architecture of Nitzschia inconspicua, an elite biomass production diatom.</title>
        <authorList>
            <person name="Oliver A."/>
            <person name="Podell S."/>
            <person name="Pinowska A."/>
            <person name="Traller J.C."/>
            <person name="Smith S.R."/>
            <person name="McClure R."/>
            <person name="Beliaev A."/>
            <person name="Bohutskyi P."/>
            <person name="Hill E.A."/>
            <person name="Rabines A."/>
            <person name="Zheng H."/>
            <person name="Allen L.Z."/>
            <person name="Kuo A."/>
            <person name="Grigoriev I.V."/>
            <person name="Allen A.E."/>
            <person name="Hazlebeck D."/>
            <person name="Allen E.E."/>
        </authorList>
    </citation>
    <scope>NUCLEOTIDE SEQUENCE</scope>
    <source>
        <strain evidence="11">Hildebrandi</strain>
    </source>
</reference>
<evidence type="ECO:0000256" key="5">
    <source>
        <dbReference type="ARBA" id="ARBA00022741"/>
    </source>
</evidence>
<dbReference type="PANTHER" id="PTHR31814">
    <property type="match status" value="1"/>
</dbReference>
<keyword evidence="4" id="KW-0808">Transferase</keyword>
<sequence length="474" mass="51667">MASQLNPVTVSAPGKILLAGGYLVLEAPHQGFVIAADKRFYTNIRISESKGAAKDTVITVVSPQFHLEWKYSYSTETGTLVADLDNATTNPFVEKSLRVSFFYLHPTKEMLSSNLVITIYADNDFYSVLPHLPKGPDGSSIDRTPAAVEALPKFLKCPLDNDGKAIVNKTGLGSSAALTTSLVGALVYFFTNNNESKDEDLPEKIHNLAQICHSYAQGKVGSGFDVSAACHGTHVYCRFPKCLLPDLLQQLEDVDQHTDHNTQNLQDTLTRLVELVPWKEGMVQEITLPKGQLQILLADVRGGSESPSMARTVLNWKAQHPGSDIPHWTALSQLNAKVVELIRGLSSSPIASEEYDKLSKLVASDWPAESPLLELHRTFMEIRTDLREMGEAAGVPIEPPPQTALCDATMKIPGVITALVPGAGGYDAVACLYIDRPSVLESIGKLWAEWKEPIICPLAVRATNGGLQLEKQET</sequence>
<keyword evidence="8" id="KW-0443">Lipid metabolism</keyword>
<dbReference type="PANTHER" id="PTHR31814:SF2">
    <property type="entry name" value="PHOSPHOMEVALONATE KINASE"/>
    <property type="match status" value="1"/>
</dbReference>
<accession>A0A9K3LCC2</accession>
<keyword evidence="5" id="KW-0547">Nucleotide-binding</keyword>
<comment type="pathway">
    <text evidence="1">Isoprenoid biosynthesis; isopentenyl diphosphate biosynthesis via mevalonate pathway.</text>
</comment>
<evidence type="ECO:0000256" key="8">
    <source>
        <dbReference type="ARBA" id="ARBA00023098"/>
    </source>
</evidence>
<reference evidence="11" key="2">
    <citation type="submission" date="2021-04" db="EMBL/GenBank/DDBJ databases">
        <authorList>
            <person name="Podell S."/>
        </authorList>
    </citation>
    <scope>NUCLEOTIDE SEQUENCE</scope>
    <source>
        <strain evidence="11">Hildebrandi</strain>
    </source>
</reference>